<accession>A0ABP5DM94</accession>
<evidence type="ECO:0008006" key="4">
    <source>
        <dbReference type="Google" id="ProtNLM"/>
    </source>
</evidence>
<organism evidence="2 3">
    <name type="scientific">Catenulispora subtropica</name>
    <dbReference type="NCBI Taxonomy" id="450798"/>
    <lineage>
        <taxon>Bacteria</taxon>
        <taxon>Bacillati</taxon>
        <taxon>Actinomycetota</taxon>
        <taxon>Actinomycetes</taxon>
        <taxon>Catenulisporales</taxon>
        <taxon>Catenulisporaceae</taxon>
        <taxon>Catenulispora</taxon>
    </lineage>
</organism>
<name>A0ABP5DM94_9ACTN</name>
<proteinExistence type="predicted"/>
<comment type="caution">
    <text evidence="2">The sequence shown here is derived from an EMBL/GenBank/DDBJ whole genome shotgun (WGS) entry which is preliminary data.</text>
</comment>
<evidence type="ECO:0000313" key="3">
    <source>
        <dbReference type="Proteomes" id="UP001499854"/>
    </source>
</evidence>
<gene>
    <name evidence="2" type="ORF">GCM10009838_50520</name>
</gene>
<evidence type="ECO:0000313" key="2">
    <source>
        <dbReference type="EMBL" id="GAA1982800.1"/>
    </source>
</evidence>
<dbReference type="EMBL" id="BAAAQM010000030">
    <property type="protein sequence ID" value="GAA1982800.1"/>
    <property type="molecule type" value="Genomic_DNA"/>
</dbReference>
<protein>
    <recommendedName>
        <fullName evidence="4">Secreted protein</fullName>
    </recommendedName>
</protein>
<evidence type="ECO:0000256" key="1">
    <source>
        <dbReference type="SAM" id="SignalP"/>
    </source>
</evidence>
<keyword evidence="1" id="KW-0732">Signal</keyword>
<sequence length="76" mass="7794">MVVLLSATALPPVPTAAMPAARAAAASPAASPRPVEMRCMRESFLHAVELRTVPAGMPGPGWCRGRAPCPSSGAER</sequence>
<dbReference type="Proteomes" id="UP001499854">
    <property type="component" value="Unassembled WGS sequence"/>
</dbReference>
<feature type="chain" id="PRO_5046335457" description="Secreted protein" evidence="1">
    <location>
        <begin position="17"/>
        <end position="76"/>
    </location>
</feature>
<reference evidence="3" key="1">
    <citation type="journal article" date="2019" name="Int. J. Syst. Evol. Microbiol.">
        <title>The Global Catalogue of Microorganisms (GCM) 10K type strain sequencing project: providing services to taxonomists for standard genome sequencing and annotation.</title>
        <authorList>
            <consortium name="The Broad Institute Genomics Platform"/>
            <consortium name="The Broad Institute Genome Sequencing Center for Infectious Disease"/>
            <person name="Wu L."/>
            <person name="Ma J."/>
        </authorList>
    </citation>
    <scope>NUCLEOTIDE SEQUENCE [LARGE SCALE GENOMIC DNA]</scope>
    <source>
        <strain evidence="3">JCM 16013</strain>
    </source>
</reference>
<feature type="signal peptide" evidence="1">
    <location>
        <begin position="1"/>
        <end position="16"/>
    </location>
</feature>
<keyword evidence="3" id="KW-1185">Reference proteome</keyword>